<keyword evidence="3" id="KW-1185">Reference proteome</keyword>
<accession>A0A813TVY9</accession>
<sequence length="316" mass="37118">CAFAKIQIENRSSYSNKTLSCRKYLTAYLDEYCWRRNICESKSEVSICILKEIARHYTQENDLIEKFFKLSTESSQDECLFDVEQVDSEKLDLPLYETDTMDSENTENTIGIKENETLNNRKLTASNLIYWWPMTRTRSKRASDFESDDEYENPKKQTRKPKNQSQKPKNDLDETEKGYLVKLKKNYSSDFKAGKCLMVFVSQIGDDKPENGEKSLDISLTEQAFLKMAHNQEQMLKSFLDCQKEWIKVVKGNSNQNSNQNNSNQFEQKPQSSMFTQEQFNDEVESEMVKEFGLDQYFKKSYQIFYIGKKRRDGST</sequence>
<organism evidence="2 3">
    <name type="scientific">Brachionus calyciflorus</name>
    <dbReference type="NCBI Taxonomy" id="104777"/>
    <lineage>
        <taxon>Eukaryota</taxon>
        <taxon>Metazoa</taxon>
        <taxon>Spiralia</taxon>
        <taxon>Gnathifera</taxon>
        <taxon>Rotifera</taxon>
        <taxon>Eurotatoria</taxon>
        <taxon>Monogononta</taxon>
        <taxon>Pseudotrocha</taxon>
        <taxon>Ploima</taxon>
        <taxon>Brachionidae</taxon>
        <taxon>Brachionus</taxon>
    </lineage>
</organism>
<protein>
    <submittedName>
        <fullName evidence="2">Uncharacterized protein</fullName>
    </submittedName>
</protein>
<feature type="compositionally biased region" description="Low complexity" evidence="1">
    <location>
        <begin position="253"/>
        <end position="265"/>
    </location>
</feature>
<proteinExistence type="predicted"/>
<dbReference type="EMBL" id="CAJNOC010000948">
    <property type="protein sequence ID" value="CAF0820128.1"/>
    <property type="molecule type" value="Genomic_DNA"/>
</dbReference>
<gene>
    <name evidence="2" type="ORF">OXX778_LOCUS7421</name>
</gene>
<dbReference type="Proteomes" id="UP000663879">
    <property type="component" value="Unassembled WGS sequence"/>
</dbReference>
<evidence type="ECO:0000313" key="2">
    <source>
        <dbReference type="EMBL" id="CAF0820128.1"/>
    </source>
</evidence>
<feature type="region of interest" description="Disordered" evidence="1">
    <location>
        <begin position="253"/>
        <end position="280"/>
    </location>
</feature>
<comment type="caution">
    <text evidence="2">The sequence shown here is derived from an EMBL/GenBank/DDBJ whole genome shotgun (WGS) entry which is preliminary data.</text>
</comment>
<reference evidence="2" key="1">
    <citation type="submission" date="2021-02" db="EMBL/GenBank/DDBJ databases">
        <authorList>
            <person name="Nowell W R."/>
        </authorList>
    </citation>
    <scope>NUCLEOTIDE SEQUENCE</scope>
    <source>
        <strain evidence="2">Ploen Becks lab</strain>
    </source>
</reference>
<feature type="region of interest" description="Disordered" evidence="1">
    <location>
        <begin position="142"/>
        <end position="174"/>
    </location>
</feature>
<evidence type="ECO:0000313" key="3">
    <source>
        <dbReference type="Proteomes" id="UP000663879"/>
    </source>
</evidence>
<name>A0A813TVY9_9BILA</name>
<dbReference type="AlphaFoldDB" id="A0A813TVY9"/>
<feature type="non-terminal residue" evidence="2">
    <location>
        <position position="1"/>
    </location>
</feature>
<feature type="compositionally biased region" description="Polar residues" evidence="1">
    <location>
        <begin position="266"/>
        <end position="279"/>
    </location>
</feature>
<evidence type="ECO:0000256" key="1">
    <source>
        <dbReference type="SAM" id="MobiDB-lite"/>
    </source>
</evidence>